<dbReference type="GO" id="GO:0004672">
    <property type="term" value="F:protein kinase activity"/>
    <property type="evidence" value="ECO:0007669"/>
    <property type="project" value="InterPro"/>
</dbReference>
<evidence type="ECO:0000256" key="4">
    <source>
        <dbReference type="ARBA" id="ARBA00022840"/>
    </source>
</evidence>
<keyword evidence="3" id="KW-0418">Kinase</keyword>
<dbReference type="InterPro" id="IPR011009">
    <property type="entry name" value="Kinase-like_dom_sf"/>
</dbReference>
<dbReference type="PROSITE" id="PS50011">
    <property type="entry name" value="PROTEIN_KINASE_DOM"/>
    <property type="match status" value="1"/>
</dbReference>
<dbReference type="Proteomes" id="UP001341281">
    <property type="component" value="Chromosome 06"/>
</dbReference>
<keyword evidence="1" id="KW-0808">Transferase</keyword>
<evidence type="ECO:0000256" key="5">
    <source>
        <dbReference type="PROSITE-ProRule" id="PRU10141"/>
    </source>
</evidence>
<dbReference type="InterPro" id="IPR017441">
    <property type="entry name" value="Protein_kinase_ATP_BS"/>
</dbReference>
<protein>
    <recommendedName>
        <fullName evidence="7">Protein kinase domain-containing protein</fullName>
    </recommendedName>
</protein>
<dbReference type="Gene3D" id="2.60.40.2700">
    <property type="match status" value="1"/>
</dbReference>
<keyword evidence="2 5" id="KW-0547">Nucleotide-binding</keyword>
<proteinExistence type="predicted"/>
<feature type="region of interest" description="Disordered" evidence="6">
    <location>
        <begin position="58"/>
        <end position="77"/>
    </location>
</feature>
<dbReference type="InterPro" id="IPR055474">
    <property type="entry name" value="DUF7046"/>
</dbReference>
<evidence type="ECO:0000256" key="2">
    <source>
        <dbReference type="ARBA" id="ARBA00022741"/>
    </source>
</evidence>
<evidence type="ECO:0000259" key="7">
    <source>
        <dbReference type="PROSITE" id="PS50011"/>
    </source>
</evidence>
<dbReference type="AlphaFoldDB" id="A0AAQ3WZX2"/>
<evidence type="ECO:0000313" key="8">
    <source>
        <dbReference type="EMBL" id="WVZ79705.1"/>
    </source>
</evidence>
<dbReference type="FunFam" id="1.10.510.10:FF:000870">
    <property type="entry name" value="OSJNBa0016N04.16-like protein"/>
    <property type="match status" value="1"/>
</dbReference>
<dbReference type="InterPro" id="IPR000719">
    <property type="entry name" value="Prot_kinase_dom"/>
</dbReference>
<keyword evidence="9" id="KW-1185">Reference proteome</keyword>
<dbReference type="FunFam" id="2.60.40.2700:FF:000001">
    <property type="entry name" value="Transmembrane protein"/>
    <property type="match status" value="1"/>
</dbReference>
<name>A0AAQ3WZX2_PASNO</name>
<evidence type="ECO:0000313" key="9">
    <source>
        <dbReference type="Proteomes" id="UP001341281"/>
    </source>
</evidence>
<evidence type="ECO:0000256" key="1">
    <source>
        <dbReference type="ARBA" id="ARBA00022679"/>
    </source>
</evidence>
<dbReference type="Gene3D" id="3.30.200.20">
    <property type="entry name" value="Phosphorylase Kinase, domain 1"/>
    <property type="match status" value="1"/>
</dbReference>
<organism evidence="8 9">
    <name type="scientific">Paspalum notatum var. saurae</name>
    <dbReference type="NCBI Taxonomy" id="547442"/>
    <lineage>
        <taxon>Eukaryota</taxon>
        <taxon>Viridiplantae</taxon>
        <taxon>Streptophyta</taxon>
        <taxon>Embryophyta</taxon>
        <taxon>Tracheophyta</taxon>
        <taxon>Spermatophyta</taxon>
        <taxon>Magnoliopsida</taxon>
        <taxon>Liliopsida</taxon>
        <taxon>Poales</taxon>
        <taxon>Poaceae</taxon>
        <taxon>PACMAD clade</taxon>
        <taxon>Panicoideae</taxon>
        <taxon>Andropogonodae</taxon>
        <taxon>Paspaleae</taxon>
        <taxon>Paspalinae</taxon>
        <taxon>Paspalum</taxon>
    </lineage>
</organism>
<dbReference type="PANTHER" id="PTHR45707:SF71">
    <property type="entry name" value="PROTEIN KINASE DOMAIN-CONTAINING PROTEIN"/>
    <property type="match status" value="1"/>
</dbReference>
<keyword evidence="4 5" id="KW-0067">ATP-binding</keyword>
<dbReference type="EMBL" id="CP144750">
    <property type="protein sequence ID" value="WVZ79705.1"/>
    <property type="molecule type" value="Genomic_DNA"/>
</dbReference>
<sequence length="662" mass="74778">MRPSSETGDIRSGGDPRAALGKLDLAGSKPRARQAWRRRLCDAGSVRRRAWRSRRERRSRRAAWASGEEGLPSADLAPPCRGLDLVEEVVTTTPTAHGDFSSKEMDSESSRYDKLESMLQDGSSEPRNLPLQYLRNITDNFSDERLIGEGGFGTVYKGVLSNGETIAVKKLNSSMPGVKDMHFDNEASNLTRLKHPNVVLLVGWCYETENIYVEYNGKYICAEKSERLLCLEYMPNGSLREFLSDEASGLGWDIRHKIIEGICYGLHYLHEEWQDNVPLVHMDLKPANILLDNNMVPKIADFGLSRLFDETKTWTCTISRDGTLGYMAPEYINRGLISTKSDIFSLGVIILEIVTGHRDYPDETGIPSQEFIELVLKNWRNRLQKSECYTSLETYCQQIMRCIQIGLVCVHHDRSKRPTTRQIIEMLQEEVKSPKNGVHMYPPPAIEGLQITGEAFPGRELQASGYTINGTTSCNFEWVRHLDDGSVNFIEGARQPTYLVTADDVDSVLAIEVQPLDDRKRKGEIVKVYADDQRKITCDHETKELIKKVLSMGHVSYEVLLSVRFLDMWEPAVLAIKREGYSIKGNGKHGVVVTEKFQQAMTINIPYGRPTEFLIASADGAEYNLKPAENAPSRDAIVLVLRLFKMEAVQKSKGRRKGIFFK</sequence>
<dbReference type="GO" id="GO:0005524">
    <property type="term" value="F:ATP binding"/>
    <property type="evidence" value="ECO:0007669"/>
    <property type="project" value="UniProtKB-UniRule"/>
</dbReference>
<dbReference type="PANTHER" id="PTHR45707">
    <property type="entry name" value="C2 CALCIUM/LIPID-BINDING PLANT PHOSPHORIBOSYLTRANSFERASE FAMILY PROTEIN"/>
    <property type="match status" value="1"/>
</dbReference>
<dbReference type="FunFam" id="3.30.200.20:FF:000465">
    <property type="entry name" value="Cysteine-rich receptor-like protein kinase 6"/>
    <property type="match status" value="1"/>
</dbReference>
<dbReference type="InterPro" id="IPR008271">
    <property type="entry name" value="Ser/Thr_kinase_AS"/>
</dbReference>
<reference evidence="8 9" key="1">
    <citation type="submission" date="2024-02" db="EMBL/GenBank/DDBJ databases">
        <title>High-quality chromosome-scale genome assembly of Pensacola bahiagrass (Paspalum notatum Flugge var. saurae).</title>
        <authorList>
            <person name="Vega J.M."/>
            <person name="Podio M."/>
            <person name="Orjuela J."/>
            <person name="Siena L.A."/>
            <person name="Pessino S.C."/>
            <person name="Combes M.C."/>
            <person name="Mariac C."/>
            <person name="Albertini E."/>
            <person name="Pupilli F."/>
            <person name="Ortiz J.P.A."/>
            <person name="Leblanc O."/>
        </authorList>
    </citation>
    <scope>NUCLEOTIDE SEQUENCE [LARGE SCALE GENOMIC DNA]</scope>
    <source>
        <strain evidence="8">R1</strain>
        <tissue evidence="8">Leaf</tissue>
    </source>
</reference>
<feature type="region of interest" description="Disordered" evidence="6">
    <location>
        <begin position="1"/>
        <end position="34"/>
    </location>
</feature>
<dbReference type="Pfam" id="PF00069">
    <property type="entry name" value="Pkinase"/>
    <property type="match status" value="1"/>
</dbReference>
<dbReference type="InterPro" id="IPR056284">
    <property type="entry name" value="AIR9-like_A9"/>
</dbReference>
<dbReference type="Pfam" id="PF23197">
    <property type="entry name" value="IG_AIR9"/>
    <property type="match status" value="1"/>
</dbReference>
<accession>A0AAQ3WZX2</accession>
<evidence type="ECO:0000256" key="6">
    <source>
        <dbReference type="SAM" id="MobiDB-lite"/>
    </source>
</evidence>
<dbReference type="Pfam" id="PF23080">
    <property type="entry name" value="DUF7046"/>
    <property type="match status" value="1"/>
</dbReference>
<feature type="binding site" evidence="5">
    <location>
        <position position="170"/>
    </location>
    <ligand>
        <name>ATP</name>
        <dbReference type="ChEBI" id="CHEBI:30616"/>
    </ligand>
</feature>
<evidence type="ECO:0000256" key="3">
    <source>
        <dbReference type="ARBA" id="ARBA00022777"/>
    </source>
</evidence>
<dbReference type="PROSITE" id="PS00107">
    <property type="entry name" value="PROTEIN_KINASE_ATP"/>
    <property type="match status" value="1"/>
</dbReference>
<feature type="domain" description="Protein kinase" evidence="7">
    <location>
        <begin position="141"/>
        <end position="431"/>
    </location>
</feature>
<dbReference type="Gene3D" id="1.10.510.10">
    <property type="entry name" value="Transferase(Phosphotransferase) domain 1"/>
    <property type="match status" value="1"/>
</dbReference>
<gene>
    <name evidence="8" type="ORF">U9M48_027257</name>
</gene>
<dbReference type="SMART" id="SM00220">
    <property type="entry name" value="S_TKc"/>
    <property type="match status" value="1"/>
</dbReference>
<dbReference type="SUPFAM" id="SSF56112">
    <property type="entry name" value="Protein kinase-like (PK-like)"/>
    <property type="match status" value="1"/>
</dbReference>
<dbReference type="PROSITE" id="PS00108">
    <property type="entry name" value="PROTEIN_KINASE_ST"/>
    <property type="match status" value="1"/>
</dbReference>